<sequence>MIATEDVMGITYSEEGVALLDNGQEMGKCTHCAWWIIEALGEGDVYGFCTRDNPVGNPDIQDWVGGHDFALIRGRYIVDPWLGVYSAMVPAGTVFDLQEPADRAAIRHHYGDPARWSWFSPDSRECCSPASHEYPSDKHLVLPDAKPIETLNPTPRVSSGALRSKTYGG</sequence>
<comment type="caution">
    <text evidence="2">The sequence shown here is derived from an EMBL/GenBank/DDBJ whole genome shotgun (WGS) entry which is preliminary data.</text>
</comment>
<name>A0A368U9V1_9GAMM</name>
<dbReference type="EMBL" id="QPIJ01000001">
    <property type="protein sequence ID" value="RCV93745.1"/>
    <property type="molecule type" value="Genomic_DNA"/>
</dbReference>
<proteinExistence type="predicted"/>
<feature type="region of interest" description="Disordered" evidence="1">
    <location>
        <begin position="147"/>
        <end position="169"/>
    </location>
</feature>
<keyword evidence="3" id="KW-1185">Reference proteome</keyword>
<evidence type="ECO:0000313" key="3">
    <source>
        <dbReference type="Proteomes" id="UP000253204"/>
    </source>
</evidence>
<dbReference type="Proteomes" id="UP000253204">
    <property type="component" value="Unassembled WGS sequence"/>
</dbReference>
<gene>
    <name evidence="2" type="ORF">DU506_00910</name>
</gene>
<evidence type="ECO:0000313" key="2">
    <source>
        <dbReference type="EMBL" id="RCV93745.1"/>
    </source>
</evidence>
<evidence type="ECO:0000256" key="1">
    <source>
        <dbReference type="SAM" id="MobiDB-lite"/>
    </source>
</evidence>
<accession>A0A368U9V1</accession>
<protein>
    <submittedName>
        <fullName evidence="2">Uncharacterized protein</fullName>
    </submittedName>
</protein>
<organism evidence="2 3">
    <name type="scientific">Vreelandella rituensis</name>
    <dbReference type="NCBI Taxonomy" id="2282306"/>
    <lineage>
        <taxon>Bacteria</taxon>
        <taxon>Pseudomonadati</taxon>
        <taxon>Pseudomonadota</taxon>
        <taxon>Gammaproteobacteria</taxon>
        <taxon>Oceanospirillales</taxon>
        <taxon>Halomonadaceae</taxon>
        <taxon>Vreelandella</taxon>
    </lineage>
</organism>
<reference evidence="2 3" key="1">
    <citation type="submission" date="2018-07" db="EMBL/GenBank/DDBJ databases">
        <title>Halomonas rutogse sp. nov., isolated from Lake TangqianCo on Tibetan Plateau.</title>
        <authorList>
            <person name="Lu H."/>
            <person name="Xing P."/>
            <person name="Wu Q."/>
        </authorList>
    </citation>
    <scope>NUCLEOTIDE SEQUENCE [LARGE SCALE GENOMIC DNA]</scope>
    <source>
        <strain evidence="2 3">TQ8S</strain>
    </source>
</reference>
<dbReference type="AlphaFoldDB" id="A0A368U9V1"/>